<gene>
    <name evidence="1" type="ORF">LJ751_15535</name>
</gene>
<name>A0A9X1S7W7_9MICC</name>
<dbReference type="PANTHER" id="PTHR41913">
    <property type="entry name" value="DUF1684 DOMAIN-CONTAINING PROTEIN"/>
    <property type="match status" value="1"/>
</dbReference>
<evidence type="ECO:0000313" key="1">
    <source>
        <dbReference type="EMBL" id="MCC3270747.1"/>
    </source>
</evidence>
<dbReference type="Proteomes" id="UP001139264">
    <property type="component" value="Unassembled WGS sequence"/>
</dbReference>
<dbReference type="Pfam" id="PF07920">
    <property type="entry name" value="DUF1684"/>
    <property type="match status" value="1"/>
</dbReference>
<evidence type="ECO:0000313" key="2">
    <source>
        <dbReference type="Proteomes" id="UP001139264"/>
    </source>
</evidence>
<comment type="caution">
    <text evidence="1">The sequence shown here is derived from an EMBL/GenBank/DDBJ whole genome shotgun (WGS) entry which is preliminary data.</text>
</comment>
<dbReference type="InterPro" id="IPR012467">
    <property type="entry name" value="DUF1684"/>
</dbReference>
<dbReference type="PANTHER" id="PTHR41913:SF1">
    <property type="entry name" value="DUF1684 DOMAIN-CONTAINING PROTEIN"/>
    <property type="match status" value="1"/>
</dbReference>
<dbReference type="RefSeq" id="WP_227909056.1">
    <property type="nucleotide sequence ID" value="NZ_CP095461.1"/>
</dbReference>
<dbReference type="EMBL" id="JAJFZP010000014">
    <property type="protein sequence ID" value="MCC3270747.1"/>
    <property type="molecule type" value="Genomic_DNA"/>
</dbReference>
<organism evidence="1 2">
    <name type="scientific">Arthrobacter gengyunqii</name>
    <dbReference type="NCBI Taxonomy" id="2886940"/>
    <lineage>
        <taxon>Bacteria</taxon>
        <taxon>Bacillati</taxon>
        <taxon>Actinomycetota</taxon>
        <taxon>Actinomycetes</taxon>
        <taxon>Micrococcales</taxon>
        <taxon>Micrococcaceae</taxon>
        <taxon>Arthrobacter</taxon>
    </lineage>
</organism>
<accession>A0A9X1S7W7</accession>
<reference evidence="1" key="1">
    <citation type="submission" date="2021-10" db="EMBL/GenBank/DDBJ databases">
        <title>Novel species in genus Arthrobacter.</title>
        <authorList>
            <person name="Liu Y."/>
        </authorList>
    </citation>
    <scope>NUCLEOTIDE SEQUENCE</scope>
    <source>
        <strain evidence="1">Zg-Y809</strain>
    </source>
</reference>
<proteinExistence type="predicted"/>
<sequence>MSTPTPEVQEEWHRFRSARDAELAQEHGWLTLTSLQWLTEEPAALDHLPGLWSADGAEATLSAAAGDGITLAETGAPVDGTVTASLADEESLLWVYFGGSDGRRIGVELARRGGRCAVRTRDAASAVFTDFDGVPAFGYRSDLVVPGRYAAYPEPVEVPIRTAHPAVDGVHVTVGELMLQLPGAEQEYRLQVSAEGSGRLALAFHDATNNESTAGWRKVVFDAPEPGTSAVTVDFNRAVNYPSAFTAFGTCPMPVGSNIIGIPVEAGEKDPGTRS</sequence>
<dbReference type="AlphaFoldDB" id="A0A9X1S7W7"/>
<protein>
    <submittedName>
        <fullName evidence="1">DUF1684 domain-containing protein</fullName>
    </submittedName>
</protein>